<dbReference type="UniPathway" id="UPA00823">
    <property type="reaction ID" value="UER00788"/>
</dbReference>
<comment type="cofactor">
    <cofactor evidence="2 7 8">
        <name>Mg(2+)</name>
        <dbReference type="ChEBI" id="CHEBI:18420"/>
    </cofactor>
</comment>
<accession>A0A1X6NET0</accession>
<organism evidence="9 10">
    <name type="scientific">Postia placenta MAD-698-R-SB12</name>
    <dbReference type="NCBI Taxonomy" id="670580"/>
    <lineage>
        <taxon>Eukaryota</taxon>
        <taxon>Fungi</taxon>
        <taxon>Dikarya</taxon>
        <taxon>Basidiomycota</taxon>
        <taxon>Agaricomycotina</taxon>
        <taxon>Agaricomycetes</taxon>
        <taxon>Polyporales</taxon>
        <taxon>Adustoporiaceae</taxon>
        <taxon>Rhodonia</taxon>
    </lineage>
</organism>
<dbReference type="STRING" id="670580.A0A1X6NET0"/>
<keyword evidence="6 7" id="KW-0460">Magnesium</keyword>
<dbReference type="Gene3D" id="3.40.190.80">
    <property type="match status" value="1"/>
</dbReference>
<feature type="binding site" evidence="7">
    <location>
        <position position="97"/>
    </location>
    <ligand>
        <name>Mg(2+)</name>
        <dbReference type="ChEBI" id="CHEBI:18420"/>
        <label>1</label>
        <note>catalytic</note>
    </ligand>
</feature>
<evidence type="ECO:0000256" key="8">
    <source>
        <dbReference type="RuleBase" id="RU364068"/>
    </source>
</evidence>
<evidence type="ECO:0000256" key="3">
    <source>
        <dbReference type="ARBA" id="ARBA00009759"/>
    </source>
</evidence>
<dbReference type="AlphaFoldDB" id="A0A1X6NET0"/>
<evidence type="ECO:0000256" key="6">
    <source>
        <dbReference type="ARBA" id="ARBA00022842"/>
    </source>
</evidence>
<dbReference type="OrthoDB" id="10254945at2759"/>
<dbReference type="CDD" id="cd01639">
    <property type="entry name" value="IMPase"/>
    <property type="match status" value="1"/>
</dbReference>
<dbReference type="InterPro" id="IPR020583">
    <property type="entry name" value="Inositol_monoP_metal-BS"/>
</dbReference>
<keyword evidence="4 7" id="KW-0479">Metal-binding</keyword>
<keyword evidence="10" id="KW-1185">Reference proteome</keyword>
<proteinExistence type="inferred from homology"/>
<dbReference type="Gene3D" id="3.30.540.10">
    <property type="entry name" value="Fructose-1,6-Bisphosphatase, subunit A, domain 1"/>
    <property type="match status" value="1"/>
</dbReference>
<keyword evidence="5 8" id="KW-0378">Hydrolase</keyword>
<dbReference type="GeneID" id="36323045"/>
<dbReference type="InterPro" id="IPR033942">
    <property type="entry name" value="IMPase"/>
</dbReference>
<comment type="pathway">
    <text evidence="8">Polyol metabolism; myo-inositol biosynthesis; myo-inositol from D-glucose 6-phosphate: step 2/2.</text>
</comment>
<name>A0A1X6NET0_9APHY</name>
<sequence>MSDLSSDDLRAILSFTTSLARSAGEIILQGSQAILAAGNVNEKKNSVDLVTEYDVKVEELVKKELSSKYPSFQFIGEESYAAGSRAPLTDEPTFCVDPIDGTTNFVHGFPHVCISLGLIYKKSPVLGVIYNPFLEQLYTAVKGDGAYLQQGSRSPVKLPIATPRPLPSLSQALIGIEWGSDRSQDLVRAKGDSYKRLAGNPKEGVEGGRMAHSLRSLGSAALNFALVAQGGMDIYWPWDVCAGSIIAQEAGCLYIVIRAIGDSASEKGSDSQRRLIKDFYDTVEDVQPA</sequence>
<comment type="similarity">
    <text evidence="3 8">Belongs to the inositol monophosphatase superfamily.</text>
</comment>
<evidence type="ECO:0000256" key="5">
    <source>
        <dbReference type="ARBA" id="ARBA00022801"/>
    </source>
</evidence>
<dbReference type="SUPFAM" id="SSF56655">
    <property type="entry name" value="Carbohydrate phosphatase"/>
    <property type="match status" value="1"/>
</dbReference>
<feature type="binding site" evidence="7">
    <location>
        <position position="100"/>
    </location>
    <ligand>
        <name>Mg(2+)</name>
        <dbReference type="ChEBI" id="CHEBI:18420"/>
        <label>1</label>
        <note>catalytic</note>
    </ligand>
</feature>
<evidence type="ECO:0000256" key="7">
    <source>
        <dbReference type="PIRSR" id="PIRSR600760-2"/>
    </source>
</evidence>
<dbReference type="FunFam" id="3.30.540.10:FF:000004">
    <property type="entry name" value="Inositol-1-monophosphatase"/>
    <property type="match status" value="1"/>
</dbReference>
<feature type="binding site" evidence="7">
    <location>
        <position position="239"/>
    </location>
    <ligand>
        <name>Mg(2+)</name>
        <dbReference type="ChEBI" id="CHEBI:18420"/>
        <label>1</label>
        <note>catalytic</note>
    </ligand>
</feature>
<dbReference type="InterPro" id="IPR000760">
    <property type="entry name" value="Inositol_monophosphatase-like"/>
</dbReference>
<evidence type="ECO:0000313" key="10">
    <source>
        <dbReference type="Proteomes" id="UP000194127"/>
    </source>
</evidence>
<protein>
    <recommendedName>
        <fullName evidence="8">Inositol-1-monophosphatase</fullName>
        <ecNumber evidence="8">3.1.3.25</ecNumber>
    </recommendedName>
</protein>
<dbReference type="Proteomes" id="UP000194127">
    <property type="component" value="Unassembled WGS sequence"/>
</dbReference>
<evidence type="ECO:0000256" key="4">
    <source>
        <dbReference type="ARBA" id="ARBA00022723"/>
    </source>
</evidence>
<dbReference type="PROSITE" id="PS00629">
    <property type="entry name" value="IMP_1"/>
    <property type="match status" value="1"/>
</dbReference>
<gene>
    <name evidence="9" type="ORF">POSPLADRAFT_1042399</name>
</gene>
<dbReference type="PRINTS" id="PR00377">
    <property type="entry name" value="IMPHPHTASES"/>
</dbReference>
<dbReference type="Pfam" id="PF00459">
    <property type="entry name" value="Inositol_P"/>
    <property type="match status" value="1"/>
</dbReference>
<dbReference type="GO" id="GO:0006021">
    <property type="term" value="P:inositol biosynthetic process"/>
    <property type="evidence" value="ECO:0007669"/>
    <property type="project" value="UniProtKB-UniPathway"/>
</dbReference>
<dbReference type="GO" id="GO:0008934">
    <property type="term" value="F:inositol monophosphate 1-phosphatase activity"/>
    <property type="evidence" value="ECO:0007669"/>
    <property type="project" value="InterPro"/>
</dbReference>
<comment type="catalytic activity">
    <reaction evidence="1 8">
        <text>a myo-inositol phosphate + H2O = myo-inositol + phosphate</text>
        <dbReference type="Rhea" id="RHEA:24056"/>
        <dbReference type="ChEBI" id="CHEBI:15377"/>
        <dbReference type="ChEBI" id="CHEBI:17268"/>
        <dbReference type="ChEBI" id="CHEBI:43474"/>
        <dbReference type="ChEBI" id="CHEBI:84139"/>
        <dbReference type="EC" id="3.1.3.25"/>
    </reaction>
</comment>
<feature type="binding site" evidence="7">
    <location>
        <position position="77"/>
    </location>
    <ligand>
        <name>Mg(2+)</name>
        <dbReference type="ChEBI" id="CHEBI:18420"/>
        <label>1</label>
        <note>catalytic</note>
    </ligand>
</feature>
<evidence type="ECO:0000256" key="2">
    <source>
        <dbReference type="ARBA" id="ARBA00001946"/>
    </source>
</evidence>
<dbReference type="PANTHER" id="PTHR20854:SF4">
    <property type="entry name" value="INOSITOL-1-MONOPHOSPHATASE-RELATED"/>
    <property type="match status" value="1"/>
</dbReference>
<reference evidence="9 10" key="1">
    <citation type="submission" date="2017-04" db="EMBL/GenBank/DDBJ databases">
        <title>Genome Sequence of the Model Brown-Rot Fungus Postia placenta SB12.</title>
        <authorList>
            <consortium name="DOE Joint Genome Institute"/>
            <person name="Gaskell J."/>
            <person name="Kersten P."/>
            <person name="Larrondo L.F."/>
            <person name="Canessa P."/>
            <person name="Martinez D."/>
            <person name="Hibbett D."/>
            <person name="Schmoll M."/>
            <person name="Kubicek C.P."/>
            <person name="Martinez A.T."/>
            <person name="Yadav J."/>
            <person name="Master E."/>
            <person name="Magnuson J.K."/>
            <person name="James T."/>
            <person name="Yaver D."/>
            <person name="Berka R."/>
            <person name="Labutti K."/>
            <person name="Lipzen A."/>
            <person name="Aerts A."/>
            <person name="Barry K."/>
            <person name="Henrissat B."/>
            <person name="Blanchette R."/>
            <person name="Grigoriev I."/>
            <person name="Cullen D."/>
        </authorList>
    </citation>
    <scope>NUCLEOTIDE SEQUENCE [LARGE SCALE GENOMIC DNA]</scope>
    <source>
        <strain evidence="9 10">MAD-698-R-SB12</strain>
    </source>
</reference>
<dbReference type="GO" id="GO:0007165">
    <property type="term" value="P:signal transduction"/>
    <property type="evidence" value="ECO:0007669"/>
    <property type="project" value="TreeGrafter"/>
</dbReference>
<dbReference type="GO" id="GO:0046872">
    <property type="term" value="F:metal ion binding"/>
    <property type="evidence" value="ECO:0007669"/>
    <property type="project" value="UniProtKB-KW"/>
</dbReference>
<dbReference type="PANTHER" id="PTHR20854">
    <property type="entry name" value="INOSITOL MONOPHOSPHATASE"/>
    <property type="match status" value="1"/>
</dbReference>
<feature type="binding site" evidence="7">
    <location>
        <position position="99"/>
    </location>
    <ligand>
        <name>Mg(2+)</name>
        <dbReference type="ChEBI" id="CHEBI:18420"/>
        <label>1</label>
        <note>catalytic</note>
    </ligand>
</feature>
<evidence type="ECO:0000256" key="1">
    <source>
        <dbReference type="ARBA" id="ARBA00001033"/>
    </source>
</evidence>
<evidence type="ECO:0000313" key="9">
    <source>
        <dbReference type="EMBL" id="OSX67131.1"/>
    </source>
</evidence>
<dbReference type="RefSeq" id="XP_024343925.1">
    <property type="nucleotide sequence ID" value="XM_024478095.1"/>
</dbReference>
<dbReference type="EMBL" id="KZ110591">
    <property type="protein sequence ID" value="OSX67131.1"/>
    <property type="molecule type" value="Genomic_DNA"/>
</dbReference>
<dbReference type="EC" id="3.1.3.25" evidence="8"/>